<proteinExistence type="inferred from homology"/>
<dbReference type="Gene3D" id="3.90.190.10">
    <property type="entry name" value="Protein tyrosine phosphatase superfamily"/>
    <property type="match status" value="1"/>
</dbReference>
<name>A0A1C4B7K7_9GAMM</name>
<dbReference type="STRING" id="1798183.GA0061080_101761"/>
<accession>A0A1C4B7K7</accession>
<dbReference type="InterPro" id="IPR029021">
    <property type="entry name" value="Prot-tyrosine_phosphatase-like"/>
</dbReference>
<evidence type="ECO:0000313" key="3">
    <source>
        <dbReference type="EMBL" id="SCC02794.1"/>
    </source>
</evidence>
<dbReference type="PANTHER" id="PTHR31126:SF1">
    <property type="entry name" value="TYROSINE SPECIFIC PROTEIN PHOSPHATASES DOMAIN-CONTAINING PROTEIN"/>
    <property type="match status" value="1"/>
</dbReference>
<dbReference type="EMBL" id="FMBA01000017">
    <property type="protein sequence ID" value="SCC02794.1"/>
    <property type="molecule type" value="Genomic_DNA"/>
</dbReference>
<gene>
    <name evidence="3" type="ORF">GA0061080_101761</name>
</gene>
<dbReference type="SUPFAM" id="SSF52799">
    <property type="entry name" value="(Phosphotyrosine protein) phosphatases II"/>
    <property type="match status" value="1"/>
</dbReference>
<dbReference type="Proteomes" id="UP000199698">
    <property type="component" value="Unassembled WGS sequence"/>
</dbReference>
<dbReference type="OrthoDB" id="1188001at2"/>
<evidence type="ECO:0000313" key="4">
    <source>
        <dbReference type="Proteomes" id="UP000199698"/>
    </source>
</evidence>
<dbReference type="PANTHER" id="PTHR31126">
    <property type="entry name" value="TYROSINE-PROTEIN PHOSPHATASE"/>
    <property type="match status" value="1"/>
</dbReference>
<sequence length="257" mass="29566">MASIVPIKNGVNFRDLGGIKTMDGRKIRSGLLYRSGEFSRITDDEQAFLSNELKIHYILDYRDQDELARFPDNLWHNANYINVPANPLNDTVTASLTTELETTSLTLKQKSPYDFMITLYQLLPFNNAAYRQLVSILLNSEGQPLVQHCAVGKDRTGIGVALVLFALGVSEEEVMQDYLLTEQLLHDFREEILNQYKSKLTPEDFEKQKMIFAAKKEYLTAAITAIKQRYNTIDNWLAQEYQLDNNNRKTLQNIYLI</sequence>
<dbReference type="Pfam" id="PF13350">
    <property type="entry name" value="Y_phosphatase3"/>
    <property type="match status" value="1"/>
</dbReference>
<dbReference type="AlphaFoldDB" id="A0A1C4B7K7"/>
<organism evidence="3 4">
    <name type="scientific">Gilliamella intestini</name>
    <dbReference type="NCBI Taxonomy" id="1798183"/>
    <lineage>
        <taxon>Bacteria</taxon>
        <taxon>Pseudomonadati</taxon>
        <taxon>Pseudomonadota</taxon>
        <taxon>Gammaproteobacteria</taxon>
        <taxon>Orbales</taxon>
        <taxon>Orbaceae</taxon>
        <taxon>Gilliamella</taxon>
    </lineage>
</organism>
<dbReference type="GO" id="GO:0004721">
    <property type="term" value="F:phosphoprotein phosphatase activity"/>
    <property type="evidence" value="ECO:0007669"/>
    <property type="project" value="InterPro"/>
</dbReference>
<evidence type="ECO:0000256" key="1">
    <source>
        <dbReference type="ARBA" id="ARBA00009580"/>
    </source>
</evidence>
<feature type="domain" description="Tyrosine specific protein phosphatases" evidence="2">
    <location>
        <begin position="131"/>
        <end position="176"/>
    </location>
</feature>
<dbReference type="PROSITE" id="PS50056">
    <property type="entry name" value="TYR_PHOSPHATASE_2"/>
    <property type="match status" value="1"/>
</dbReference>
<evidence type="ECO:0000259" key="2">
    <source>
        <dbReference type="PROSITE" id="PS50056"/>
    </source>
</evidence>
<dbReference type="RefSeq" id="WP_091122675.1">
    <property type="nucleotide sequence ID" value="NZ_FMBA01000017.1"/>
</dbReference>
<reference evidence="4" key="1">
    <citation type="submission" date="2016-08" db="EMBL/GenBank/DDBJ databases">
        <authorList>
            <person name="Varghese N."/>
            <person name="Submissions Spin"/>
        </authorList>
    </citation>
    <scope>NUCLEOTIDE SEQUENCE [LARGE SCALE GENOMIC DNA]</scope>
    <source>
        <strain evidence="4">R-53144</strain>
    </source>
</reference>
<dbReference type="InterPro" id="IPR026893">
    <property type="entry name" value="Tyr/Ser_Pase_IphP-type"/>
</dbReference>
<keyword evidence="4" id="KW-1185">Reference proteome</keyword>
<protein>
    <submittedName>
        <fullName evidence="3">Tyrosine phosphatase family protein</fullName>
    </submittedName>
</protein>
<dbReference type="InterPro" id="IPR000387">
    <property type="entry name" value="Tyr_Pase_dom"/>
</dbReference>
<comment type="similarity">
    <text evidence="1">Belongs to the protein-tyrosine phosphatase family.</text>
</comment>